<dbReference type="PANTHER" id="PTHR33701">
    <property type="entry name" value="TRANSMEMBRANE PROTEIN"/>
    <property type="match status" value="1"/>
</dbReference>
<accession>V4S485</accession>
<dbReference type="STRING" id="85681.V4S485"/>
<feature type="compositionally biased region" description="Low complexity" evidence="2">
    <location>
        <begin position="168"/>
        <end position="180"/>
    </location>
</feature>
<feature type="compositionally biased region" description="Low complexity" evidence="2">
    <location>
        <begin position="114"/>
        <end position="129"/>
    </location>
</feature>
<feature type="compositionally biased region" description="Polar residues" evidence="2">
    <location>
        <begin position="181"/>
        <end position="191"/>
    </location>
</feature>
<dbReference type="Gramene" id="ESR42188">
    <property type="protein sequence ID" value="ESR42188"/>
    <property type="gene ID" value="CICLE_v10012401mg"/>
</dbReference>
<gene>
    <name evidence="3" type="ORF">CICLE_v10012401mg</name>
</gene>
<name>V4S485_CITCL</name>
<feature type="compositionally biased region" description="Acidic residues" evidence="2">
    <location>
        <begin position="211"/>
        <end position="223"/>
    </location>
</feature>
<dbReference type="PANTHER" id="PTHR33701:SF2">
    <property type="entry name" value="TRANSMEMBRANE PROTEIN"/>
    <property type="match status" value="1"/>
</dbReference>
<dbReference type="OMA" id="CLRGRLI"/>
<feature type="region of interest" description="Disordered" evidence="2">
    <location>
        <begin position="114"/>
        <end position="226"/>
    </location>
</feature>
<dbReference type="eggNOG" id="ENOG502RZHI">
    <property type="taxonomic scope" value="Eukaryota"/>
</dbReference>
<dbReference type="Proteomes" id="UP000030687">
    <property type="component" value="Unassembled WGS sequence"/>
</dbReference>
<feature type="coiled-coil region" evidence="1">
    <location>
        <begin position="58"/>
        <end position="106"/>
    </location>
</feature>
<dbReference type="AlphaFoldDB" id="V4S485"/>
<sequence length="284" mass="31553">MMGNGGELMSILCTFVFNIHSEVGYFFFFSSERKVDVKEDLRTIECLRGRLLAERQASKIANEDAEQMGNKLIELENNLKEETKLRNKAEKKLRFLKKKLESLNILIPLDQSEQSSSSSDFCAHSCKSSTSTSGPKDSEESESKPQITTPQVSQNLDNNLSDTISSNQSHESASFQESSSCLDTANSSEHSSPCCEDSKPDDNHSMKAETEGDQNESESDQENVDNSLALVPVSNPVQAEKSESIQVKKITSGSVRDALDALRLARERIQCSMESRRMIRVGHS</sequence>
<feature type="compositionally biased region" description="Basic and acidic residues" evidence="2">
    <location>
        <begin position="196"/>
        <end position="210"/>
    </location>
</feature>
<proteinExistence type="predicted"/>
<feature type="compositionally biased region" description="Polar residues" evidence="2">
    <location>
        <begin position="144"/>
        <end position="167"/>
    </location>
</feature>
<protein>
    <submittedName>
        <fullName evidence="3">Uncharacterized protein</fullName>
    </submittedName>
</protein>
<organism evidence="3 4">
    <name type="scientific">Citrus clementina</name>
    <name type="common">Clementine</name>
    <name type="synonym">Citrus deliciosa x Citrus sinensis</name>
    <dbReference type="NCBI Taxonomy" id="85681"/>
    <lineage>
        <taxon>Eukaryota</taxon>
        <taxon>Viridiplantae</taxon>
        <taxon>Streptophyta</taxon>
        <taxon>Embryophyta</taxon>
        <taxon>Tracheophyta</taxon>
        <taxon>Spermatophyta</taxon>
        <taxon>Magnoliopsida</taxon>
        <taxon>eudicotyledons</taxon>
        <taxon>Gunneridae</taxon>
        <taxon>Pentapetalae</taxon>
        <taxon>rosids</taxon>
        <taxon>malvids</taxon>
        <taxon>Sapindales</taxon>
        <taxon>Rutaceae</taxon>
        <taxon>Aurantioideae</taxon>
        <taxon>Citrus</taxon>
    </lineage>
</organism>
<dbReference type="InParanoid" id="V4S485"/>
<dbReference type="KEGG" id="cic:CICLE_v10012401mg"/>
<keyword evidence="4" id="KW-1185">Reference proteome</keyword>
<reference evidence="3 4" key="1">
    <citation type="submission" date="2013-10" db="EMBL/GenBank/DDBJ databases">
        <authorList>
            <consortium name="International Citrus Genome Consortium"/>
            <person name="Jenkins J."/>
            <person name="Schmutz J."/>
            <person name="Prochnik S."/>
            <person name="Rokhsar D."/>
            <person name="Gmitter F."/>
            <person name="Ollitrault P."/>
            <person name="Machado M."/>
            <person name="Talon M."/>
            <person name="Wincker P."/>
            <person name="Jaillon O."/>
            <person name="Morgante M."/>
        </authorList>
    </citation>
    <scope>NUCLEOTIDE SEQUENCE</scope>
    <source>
        <strain evidence="4">cv. Clemenules</strain>
    </source>
</reference>
<evidence type="ECO:0000256" key="1">
    <source>
        <dbReference type="SAM" id="Coils"/>
    </source>
</evidence>
<keyword evidence="1" id="KW-0175">Coiled coil</keyword>
<evidence type="ECO:0000313" key="4">
    <source>
        <dbReference type="Proteomes" id="UP000030687"/>
    </source>
</evidence>
<dbReference type="FunCoup" id="V4S485">
    <property type="interactions" value="196"/>
</dbReference>
<dbReference type="EMBL" id="KI536861">
    <property type="protein sequence ID" value="ESR42188.1"/>
    <property type="molecule type" value="Genomic_DNA"/>
</dbReference>
<evidence type="ECO:0000313" key="3">
    <source>
        <dbReference type="EMBL" id="ESR42188.1"/>
    </source>
</evidence>
<evidence type="ECO:0000256" key="2">
    <source>
        <dbReference type="SAM" id="MobiDB-lite"/>
    </source>
</evidence>